<dbReference type="Pfam" id="PF16655">
    <property type="entry name" value="PhoD_N"/>
    <property type="match status" value="1"/>
</dbReference>
<proteinExistence type="predicted"/>
<evidence type="ECO:0000313" key="2">
    <source>
        <dbReference type="EMBL" id="MDU0353472.1"/>
    </source>
</evidence>
<dbReference type="Proteomes" id="UP001247805">
    <property type="component" value="Unassembled WGS sequence"/>
</dbReference>
<organism evidence="2 3">
    <name type="scientific">Paraglaciecola aquimarina</name>
    <dbReference type="NCBI Taxonomy" id="1235557"/>
    <lineage>
        <taxon>Bacteria</taxon>
        <taxon>Pseudomonadati</taxon>
        <taxon>Pseudomonadota</taxon>
        <taxon>Gammaproteobacteria</taxon>
        <taxon>Alteromonadales</taxon>
        <taxon>Alteromonadaceae</taxon>
        <taxon>Paraglaciecola</taxon>
    </lineage>
</organism>
<keyword evidence="3" id="KW-1185">Reference proteome</keyword>
<evidence type="ECO:0000259" key="1">
    <source>
        <dbReference type="Pfam" id="PF16655"/>
    </source>
</evidence>
<name>A0ABU3SU37_9ALTE</name>
<dbReference type="InterPro" id="IPR032093">
    <property type="entry name" value="PhoD_N"/>
</dbReference>
<dbReference type="PROSITE" id="PS51318">
    <property type="entry name" value="TAT"/>
    <property type="match status" value="1"/>
</dbReference>
<evidence type="ECO:0000313" key="3">
    <source>
        <dbReference type="Proteomes" id="UP001247805"/>
    </source>
</evidence>
<dbReference type="RefSeq" id="WP_316025142.1">
    <property type="nucleotide sequence ID" value="NZ_JAWDIO010000002.1"/>
</dbReference>
<comment type="caution">
    <text evidence="2">The sequence shown here is derived from an EMBL/GenBank/DDBJ whole genome shotgun (WGS) entry which is preliminary data.</text>
</comment>
<reference evidence="2 3" key="1">
    <citation type="submission" date="2023-10" db="EMBL/GenBank/DDBJ databases">
        <title>Glaciecola aquimarina strain GGW-M5 nov., isolated from a coastal seawater.</title>
        <authorList>
            <person name="Bayburt H."/>
            <person name="Kim J.M."/>
            <person name="Choi B.J."/>
            <person name="Jeon C.O."/>
        </authorList>
    </citation>
    <scope>NUCLEOTIDE SEQUENCE [LARGE SCALE GENOMIC DNA]</scope>
    <source>
        <strain evidence="2 3">KCTC 32108</strain>
    </source>
</reference>
<dbReference type="PANTHER" id="PTHR43606">
    <property type="entry name" value="PHOSPHATASE, PUTATIVE (AFU_ORTHOLOGUE AFUA_6G08710)-RELATED"/>
    <property type="match status" value="1"/>
</dbReference>
<protein>
    <submittedName>
        <fullName evidence="2">PhoD-like phosphatase N-terminal domain-containing protein</fullName>
    </submittedName>
</protein>
<dbReference type="Gene3D" id="2.60.40.380">
    <property type="entry name" value="Purple acid phosphatase-like, N-terminal"/>
    <property type="match status" value="1"/>
</dbReference>
<dbReference type="InterPro" id="IPR052900">
    <property type="entry name" value="Phospholipid_Metab_Enz"/>
</dbReference>
<gene>
    <name evidence="2" type="ORF">RS130_05630</name>
</gene>
<dbReference type="PANTHER" id="PTHR43606:SF2">
    <property type="entry name" value="ALKALINE PHOSPHATASE FAMILY PROTEIN (AFU_ORTHOLOGUE AFUA_5G03860)"/>
    <property type="match status" value="1"/>
</dbReference>
<sequence>MNPITRRNFLVGASAAMFAAAADGKNQQDQASQLFAHGVASGDPTHNSVIIWTRLSVMFSSQVKWQVALDEDFKQIAKSGTELATAHSDFTVKVDVTGLTPDKGTFTVLVWVAFTR</sequence>
<dbReference type="EMBL" id="JAWDIO010000002">
    <property type="protein sequence ID" value="MDU0353472.1"/>
    <property type="molecule type" value="Genomic_DNA"/>
</dbReference>
<accession>A0ABU3SU37</accession>
<feature type="domain" description="Phospholipase D N-terminal" evidence="1">
    <location>
        <begin position="37"/>
        <end position="105"/>
    </location>
</feature>
<dbReference type="InterPro" id="IPR006311">
    <property type="entry name" value="TAT_signal"/>
</dbReference>